<accession>A0A7X5LM83</accession>
<dbReference type="AlphaFoldDB" id="A0A7X5LM83"/>
<comment type="caution">
    <text evidence="2">The sequence shown here is derived from an EMBL/GenBank/DDBJ whole genome shotgun (WGS) entry which is preliminary data.</text>
</comment>
<keyword evidence="3" id="KW-1185">Reference proteome</keyword>
<dbReference type="RefSeq" id="WP_049587396.1">
    <property type="nucleotide sequence ID" value="NZ_JAAAWN010000016.1"/>
</dbReference>
<evidence type="ECO:0000256" key="1">
    <source>
        <dbReference type="SAM" id="Phobius"/>
    </source>
</evidence>
<sequence length="62" mass="6515">MKSKMKPNKQELELIVGHANNAHPLGMLANIIFIGVLGAALFGLLFKGKGIIGVALFGLVVT</sequence>
<reference evidence="2 3" key="1">
    <citation type="submission" date="2020-01" db="EMBL/GenBank/DDBJ databases">
        <authorList>
            <person name="Chen J."/>
            <person name="Zhu S."/>
            <person name="Yang J."/>
        </authorList>
    </citation>
    <scope>NUCLEOTIDE SEQUENCE [LARGE SCALE GENOMIC DNA]</scope>
    <source>
        <strain evidence="2 3">345S023</strain>
    </source>
</reference>
<evidence type="ECO:0000313" key="2">
    <source>
        <dbReference type="EMBL" id="NDV91988.1"/>
    </source>
</evidence>
<feature type="transmembrane region" description="Helical" evidence="1">
    <location>
        <begin position="27"/>
        <end position="46"/>
    </location>
</feature>
<dbReference type="EMBL" id="JAAAWN010000016">
    <property type="protein sequence ID" value="NDV91988.1"/>
    <property type="molecule type" value="Genomic_DNA"/>
</dbReference>
<keyword evidence="1" id="KW-1133">Transmembrane helix</keyword>
<evidence type="ECO:0000313" key="3">
    <source>
        <dbReference type="Proteomes" id="UP000470213"/>
    </source>
</evidence>
<gene>
    <name evidence="2" type="ORF">GTH32_12455</name>
</gene>
<organism evidence="2 3">
    <name type="scientific">Alteromonas profundi</name>
    <dbReference type="NCBI Taxonomy" id="2696062"/>
    <lineage>
        <taxon>Bacteria</taxon>
        <taxon>Pseudomonadati</taxon>
        <taxon>Pseudomonadota</taxon>
        <taxon>Gammaproteobacteria</taxon>
        <taxon>Alteromonadales</taxon>
        <taxon>Alteromonadaceae</taxon>
        <taxon>Alteromonas/Salinimonas group</taxon>
        <taxon>Alteromonas</taxon>
    </lineage>
</organism>
<keyword evidence="1" id="KW-0472">Membrane</keyword>
<proteinExistence type="predicted"/>
<dbReference type="Proteomes" id="UP000470213">
    <property type="component" value="Unassembled WGS sequence"/>
</dbReference>
<keyword evidence="1" id="KW-0812">Transmembrane</keyword>
<name>A0A7X5LM83_9ALTE</name>
<protein>
    <submittedName>
        <fullName evidence="2">Uncharacterized protein</fullName>
    </submittedName>
</protein>